<dbReference type="AlphaFoldDB" id="A0A2U3N6L1"/>
<gene>
    <name evidence="2" type="ORF">MTAB308_636</name>
</gene>
<dbReference type="GO" id="GO:0016717">
    <property type="term" value="F:oxidoreductase activity, acting on paired donors, with oxidation of a pair of donors resulting in the reduction of molecular oxygen to two molecules of water"/>
    <property type="evidence" value="ECO:0007669"/>
    <property type="project" value="TreeGrafter"/>
</dbReference>
<feature type="domain" description="Fatty acid desaturase" evidence="1">
    <location>
        <begin position="70"/>
        <end position="333"/>
    </location>
</feature>
<evidence type="ECO:0000259" key="1">
    <source>
        <dbReference type="Pfam" id="PF00487"/>
    </source>
</evidence>
<evidence type="ECO:0000313" key="2">
    <source>
        <dbReference type="EMBL" id="SPM27161.1"/>
    </source>
</evidence>
<dbReference type="GO" id="GO:0016020">
    <property type="term" value="C:membrane"/>
    <property type="evidence" value="ECO:0007669"/>
    <property type="project" value="TreeGrafter"/>
</dbReference>
<dbReference type="EMBL" id="FTRV01000009">
    <property type="protein sequence ID" value="SPM27161.1"/>
    <property type="molecule type" value="Genomic_DNA"/>
</dbReference>
<dbReference type="Pfam" id="PF00487">
    <property type="entry name" value="FA_desaturase"/>
    <property type="match status" value="1"/>
</dbReference>
<evidence type="ECO:0000313" key="3">
    <source>
        <dbReference type="Proteomes" id="UP000241595"/>
    </source>
</evidence>
<dbReference type="Proteomes" id="UP000241595">
    <property type="component" value="Unassembled WGS sequence"/>
</dbReference>
<feature type="non-terminal residue" evidence="2">
    <location>
        <position position="1"/>
    </location>
</feature>
<dbReference type="InterPro" id="IPR005804">
    <property type="entry name" value="FA_desaturase_dom"/>
</dbReference>
<organism evidence="2 3">
    <name type="scientific">Mycobacterium terramassiliense</name>
    <dbReference type="NCBI Taxonomy" id="1841859"/>
    <lineage>
        <taxon>Bacteria</taxon>
        <taxon>Bacillati</taxon>
        <taxon>Actinomycetota</taxon>
        <taxon>Actinomycetes</taxon>
        <taxon>Mycobacteriales</taxon>
        <taxon>Mycobacteriaceae</taxon>
        <taxon>Mycobacterium</taxon>
    </lineage>
</organism>
<dbReference type="PANTHER" id="PTHR19353:SF19">
    <property type="entry name" value="DELTA(5) FATTY ACID DESATURASE C-RELATED"/>
    <property type="match status" value="1"/>
</dbReference>
<protein>
    <submittedName>
        <fullName evidence="2">Fatty acid desaturase</fullName>
    </submittedName>
</protein>
<reference evidence="2 3" key="1">
    <citation type="submission" date="2017-01" db="EMBL/GenBank/DDBJ databases">
        <authorList>
            <consortium name="Urmite Genomes"/>
        </authorList>
    </citation>
    <scope>NUCLEOTIDE SEQUENCE [LARGE SCALE GENOMIC DNA]</scope>
    <source>
        <strain evidence="2 3">AB308</strain>
    </source>
</reference>
<accession>A0A2U3N6L1</accession>
<dbReference type="STRING" id="1841859.GCA_900157385_00632"/>
<keyword evidence="3" id="KW-1185">Reference proteome</keyword>
<dbReference type="PANTHER" id="PTHR19353">
    <property type="entry name" value="FATTY ACID DESATURASE 2"/>
    <property type="match status" value="1"/>
</dbReference>
<dbReference type="GO" id="GO:0008610">
    <property type="term" value="P:lipid biosynthetic process"/>
    <property type="evidence" value="ECO:0007669"/>
    <property type="project" value="UniProtKB-ARBA"/>
</dbReference>
<sequence length="441" mass="49024">VAITEVPEYAHLSETDLEELAAALEAIRRDVESSLGAGDRAYIKRAIAFQRALEIAARLVVGTSKGTFGWAVGTGALAAAKSIENMELGHNITHGQWDWMNDPEIHSSTWEWDMAGLTSQWRNSHNYRHHVFSNVVGVDDDLGFGVLRVTRDEEWRPCALLQPLRAVLLALLFEWGVALHGLYSVQERETTTAGKAAHRTALIRKIAGQIGKDYVLFPALSRRRWWRTLAANVVANGLRNVWACAVILCGHFADGAEKFTPSVLDGETKPEWYLRQMLGTANFRAGRVLGFMSGNLCYQIEHHLFPDLPSNRYPEIAERVRALCGTYDLPYTTGPLLRQYLLTARTICKLALPDRFLSATSDDAPETASEHRFRTAVKQTHVSSVGNDGGRRGLATAILSRGNDACPETGRRNGRSMLQHRRIQSMIHTAVSYSALVRLVP</sequence>
<dbReference type="CDD" id="cd03506">
    <property type="entry name" value="Delta6-FADS-like"/>
    <property type="match status" value="1"/>
</dbReference>
<dbReference type="InterPro" id="IPR012171">
    <property type="entry name" value="Fatty_acid_desaturase"/>
</dbReference>
<proteinExistence type="predicted"/>
<name>A0A2U3N6L1_9MYCO</name>